<dbReference type="OrthoDB" id="1738562at2759"/>
<keyword evidence="4" id="KW-0255">Endonuclease</keyword>
<organism evidence="8">
    <name type="scientific">Nicotiana tabacum</name>
    <name type="common">Common tobacco</name>
    <dbReference type="NCBI Taxonomy" id="4097"/>
    <lineage>
        <taxon>Eukaryota</taxon>
        <taxon>Viridiplantae</taxon>
        <taxon>Streptophyta</taxon>
        <taxon>Embryophyta</taxon>
        <taxon>Tracheophyta</taxon>
        <taxon>Spermatophyta</taxon>
        <taxon>Magnoliopsida</taxon>
        <taxon>eudicotyledons</taxon>
        <taxon>Gunneridae</taxon>
        <taxon>Pentapetalae</taxon>
        <taxon>asterids</taxon>
        <taxon>lamiids</taxon>
        <taxon>Solanales</taxon>
        <taxon>Solanaceae</taxon>
        <taxon>Nicotianoideae</taxon>
        <taxon>Nicotianeae</taxon>
        <taxon>Nicotiana</taxon>
    </lineage>
</organism>
<dbReference type="PANTHER" id="PTHR24559:SF444">
    <property type="entry name" value="REVERSE TRANSCRIPTASE DOMAIN-CONTAINING PROTEIN"/>
    <property type="match status" value="1"/>
</dbReference>
<evidence type="ECO:0000256" key="2">
    <source>
        <dbReference type="ARBA" id="ARBA00022695"/>
    </source>
</evidence>
<dbReference type="InterPro" id="IPR053134">
    <property type="entry name" value="RNA-dir_DNA_polymerase"/>
</dbReference>
<evidence type="ECO:0000256" key="3">
    <source>
        <dbReference type="ARBA" id="ARBA00022722"/>
    </source>
</evidence>
<dbReference type="STRING" id="4097.A0A1S4BV32"/>
<dbReference type="GO" id="GO:0003964">
    <property type="term" value="F:RNA-directed DNA polymerase activity"/>
    <property type="evidence" value="ECO:0007669"/>
    <property type="project" value="UniProtKB-KW"/>
</dbReference>
<reference evidence="8" key="1">
    <citation type="submission" date="2025-08" db="UniProtKB">
        <authorList>
            <consortium name="RefSeq"/>
        </authorList>
    </citation>
    <scope>IDENTIFICATION</scope>
</reference>
<evidence type="ECO:0000256" key="5">
    <source>
        <dbReference type="ARBA" id="ARBA00022801"/>
    </source>
</evidence>
<dbReference type="Gene3D" id="3.10.10.10">
    <property type="entry name" value="HIV Type 1 Reverse Transcriptase, subunit A, domain 1"/>
    <property type="match status" value="1"/>
</dbReference>
<dbReference type="PANTHER" id="PTHR24559">
    <property type="entry name" value="TRANSPOSON TY3-I GAG-POL POLYPROTEIN"/>
    <property type="match status" value="1"/>
</dbReference>
<keyword evidence="3" id="KW-0540">Nuclease</keyword>
<evidence type="ECO:0000259" key="7">
    <source>
        <dbReference type="Pfam" id="PF17917"/>
    </source>
</evidence>
<sequence>MKEVVKKEVIKWLDTCIIFPISDSNWASPVQYVPKKRGMTVVQNENNELISARTIMGWRIFMDYRKLNTATRKNHFTLPFIDQMLDRTLSAAQLNYTVKKKEMMVVVFAFDKFKSYLIGSKVIVYTDHAAISYLIAKKESKAMLDSLGSFATRIRSGNP</sequence>
<dbReference type="GO" id="GO:0004519">
    <property type="term" value="F:endonuclease activity"/>
    <property type="evidence" value="ECO:0007669"/>
    <property type="project" value="UniProtKB-KW"/>
</dbReference>
<dbReference type="Pfam" id="PF17917">
    <property type="entry name" value="RT_RNaseH"/>
    <property type="match status" value="1"/>
</dbReference>
<feature type="domain" description="Reverse transcriptase RNase H-like" evidence="7">
    <location>
        <begin position="87"/>
        <end position="143"/>
    </location>
</feature>
<dbReference type="PaxDb" id="4097-A0A1S4BV32"/>
<evidence type="ECO:0000256" key="1">
    <source>
        <dbReference type="ARBA" id="ARBA00022679"/>
    </source>
</evidence>
<evidence type="ECO:0000256" key="6">
    <source>
        <dbReference type="ARBA" id="ARBA00022918"/>
    </source>
</evidence>
<accession>A0A1S4BV32</accession>
<keyword evidence="5" id="KW-0378">Hydrolase</keyword>
<dbReference type="SUPFAM" id="SSF56672">
    <property type="entry name" value="DNA/RNA polymerases"/>
    <property type="match status" value="2"/>
</dbReference>
<keyword evidence="6" id="KW-0695">RNA-directed DNA polymerase</keyword>
<protein>
    <recommendedName>
        <fullName evidence="7">Reverse transcriptase RNase H-like domain-containing protein</fullName>
    </recommendedName>
</protein>
<gene>
    <name evidence="8" type="primary">LOC107812206</name>
</gene>
<dbReference type="KEGG" id="nta:107812206"/>
<name>A0A1S4BV32_TOBAC</name>
<dbReference type="InterPro" id="IPR043502">
    <property type="entry name" value="DNA/RNA_pol_sf"/>
</dbReference>
<dbReference type="GO" id="GO:0016787">
    <property type="term" value="F:hydrolase activity"/>
    <property type="evidence" value="ECO:0007669"/>
    <property type="project" value="UniProtKB-KW"/>
</dbReference>
<dbReference type="InterPro" id="IPR041373">
    <property type="entry name" value="RT_RNaseH"/>
</dbReference>
<proteinExistence type="predicted"/>
<keyword evidence="2" id="KW-0548">Nucleotidyltransferase</keyword>
<evidence type="ECO:0000256" key="4">
    <source>
        <dbReference type="ARBA" id="ARBA00022759"/>
    </source>
</evidence>
<dbReference type="AlphaFoldDB" id="A0A1S4BV32"/>
<evidence type="ECO:0000313" key="8">
    <source>
        <dbReference type="RefSeq" id="XP_016492737.1"/>
    </source>
</evidence>
<dbReference type="RefSeq" id="XP_016492737.1">
    <property type="nucleotide sequence ID" value="XM_016637251.1"/>
</dbReference>
<keyword evidence="1" id="KW-0808">Transferase</keyword>